<evidence type="ECO:0000259" key="4">
    <source>
        <dbReference type="Pfam" id="PF01420"/>
    </source>
</evidence>
<dbReference type="InterPro" id="IPR000055">
    <property type="entry name" value="Restrct_endonuc_typeI_TRD"/>
</dbReference>
<dbReference type="Gene3D" id="3.90.220.20">
    <property type="entry name" value="DNA methylase specificity domains"/>
    <property type="match status" value="2"/>
</dbReference>
<sequence>MLRKLGDIAPMIYGKSLPSRKRNTGTIPVVSSGGLTGVHDQALIYDPCVVIGRKGTIGSVYYLDSPCFPIDTVFYTRGSEHVYLKYLYYFLLTLPLEDMNNDSAVPGLNRTELESLDVRIPSMEEQHAIAATLGALDEKIESNRNARTKFSDLIEALSEKFEERLPLVSLGSIGTFSKATVNPKKMGDSLVNHFSLPAFDAGVGPEEVQAFVIKSNKLLLPDKSVLISRLNPRIERMWWAISQQGLPSLASTEFLVLTAKNELELAALWLAVRSPSFRRELPQRVTGTSGSHQRVRPADVLSIVVPDFTEAGHELKQQTLALLHMDAALCVESRRLAALRDALLPELMSGRIRVPEAREAIEKEIG</sequence>
<organism evidence="5 6">
    <name type="scientific">Arcanobacterium pinnipediorum</name>
    <dbReference type="NCBI Taxonomy" id="1503041"/>
    <lineage>
        <taxon>Bacteria</taxon>
        <taxon>Bacillati</taxon>
        <taxon>Actinomycetota</taxon>
        <taxon>Actinomycetes</taxon>
        <taxon>Actinomycetales</taxon>
        <taxon>Actinomycetaceae</taxon>
        <taxon>Arcanobacterium</taxon>
    </lineage>
</organism>
<keyword evidence="5" id="KW-0255">Endonuclease</keyword>
<proteinExistence type="inferred from homology"/>
<dbReference type="GO" id="GO:0016787">
    <property type="term" value="F:hydrolase activity"/>
    <property type="evidence" value="ECO:0007669"/>
    <property type="project" value="UniProtKB-KW"/>
</dbReference>
<evidence type="ECO:0000256" key="1">
    <source>
        <dbReference type="ARBA" id="ARBA00010923"/>
    </source>
</evidence>
<dbReference type="PANTHER" id="PTHR30408:SF12">
    <property type="entry name" value="TYPE I RESTRICTION ENZYME MJAVIII SPECIFICITY SUBUNIT"/>
    <property type="match status" value="1"/>
</dbReference>
<reference evidence="5" key="1">
    <citation type="submission" date="2022-06" db="EMBL/GenBank/DDBJ databases">
        <title>Complete Genome Sequence of Arcanobacterium pinnipediorum strain DSM 28752 isolated from a harbour seal.</title>
        <authorList>
            <person name="Borowiak M."/>
            <person name="Kreitlow A."/>
            <person name="Alssahen M."/>
            <person name="Malorny B."/>
            <person name="Laemmler C."/>
            <person name="Prenger-Berninghoff E."/>
            <person name="Siebert U."/>
            <person name="Ploetz M."/>
            <person name="Abdulmawjood A."/>
        </authorList>
    </citation>
    <scope>NUCLEOTIDE SEQUENCE</scope>
    <source>
        <strain evidence="5">DSM 28752</strain>
    </source>
</reference>
<dbReference type="Pfam" id="PF01420">
    <property type="entry name" value="Methylase_S"/>
    <property type="match status" value="1"/>
</dbReference>
<dbReference type="PANTHER" id="PTHR30408">
    <property type="entry name" value="TYPE-1 RESTRICTION ENZYME ECOKI SPECIFICITY PROTEIN"/>
    <property type="match status" value="1"/>
</dbReference>
<evidence type="ECO:0000256" key="2">
    <source>
        <dbReference type="ARBA" id="ARBA00022747"/>
    </source>
</evidence>
<dbReference type="EC" id="3.1.21.-" evidence="5"/>
<keyword evidence="6" id="KW-1185">Reference proteome</keyword>
<evidence type="ECO:0000256" key="3">
    <source>
        <dbReference type="ARBA" id="ARBA00023125"/>
    </source>
</evidence>
<dbReference type="InterPro" id="IPR044946">
    <property type="entry name" value="Restrct_endonuc_typeI_TRD_sf"/>
</dbReference>
<comment type="similarity">
    <text evidence="1">Belongs to the type-I restriction system S methylase family.</text>
</comment>
<protein>
    <submittedName>
        <fullName evidence="5">Restriction endonuclease subunit S</fullName>
        <ecNumber evidence="5">3.1.21.-</ecNumber>
    </submittedName>
</protein>
<keyword evidence="5" id="KW-0540">Nuclease</keyword>
<dbReference type="SUPFAM" id="SSF116734">
    <property type="entry name" value="DNA methylase specificity domain"/>
    <property type="match status" value="2"/>
</dbReference>
<dbReference type="RefSeq" id="WP_252672903.1">
    <property type="nucleotide sequence ID" value="NZ_CP099547.1"/>
</dbReference>
<evidence type="ECO:0000313" key="5">
    <source>
        <dbReference type="EMBL" id="USR79034.1"/>
    </source>
</evidence>
<dbReference type="EMBL" id="CP099547">
    <property type="protein sequence ID" value="USR79034.1"/>
    <property type="molecule type" value="Genomic_DNA"/>
</dbReference>
<accession>A0ABY5AIH4</accession>
<evidence type="ECO:0000313" key="6">
    <source>
        <dbReference type="Proteomes" id="UP001056109"/>
    </source>
</evidence>
<dbReference type="InterPro" id="IPR052021">
    <property type="entry name" value="Type-I_RS_S_subunit"/>
</dbReference>
<keyword evidence="5" id="KW-0378">Hydrolase</keyword>
<feature type="domain" description="Type I restriction modification DNA specificity" evidence="4">
    <location>
        <begin position="3"/>
        <end position="145"/>
    </location>
</feature>
<keyword evidence="3" id="KW-0238">DNA-binding</keyword>
<gene>
    <name evidence="5" type="ORF">NG665_06490</name>
</gene>
<keyword evidence="2" id="KW-0680">Restriction system</keyword>
<name>A0ABY5AIH4_9ACTO</name>
<dbReference type="CDD" id="cd17267">
    <property type="entry name" value="RMtype1_S_EcoAO83I-TRD1-CR1_like"/>
    <property type="match status" value="1"/>
</dbReference>
<dbReference type="Proteomes" id="UP001056109">
    <property type="component" value="Chromosome"/>
</dbReference>
<dbReference type="GO" id="GO:0004519">
    <property type="term" value="F:endonuclease activity"/>
    <property type="evidence" value="ECO:0007669"/>
    <property type="project" value="UniProtKB-KW"/>
</dbReference>